<gene>
    <name evidence="2 3 4 5 6 7" type="primary">LOC107008260</name>
</gene>
<evidence type="ECO:0000313" key="3">
    <source>
        <dbReference type="RefSeq" id="XP_015062703.1"/>
    </source>
</evidence>
<dbReference type="PANTHER" id="PTHR10775">
    <property type="entry name" value="OS08G0208400 PROTEIN"/>
    <property type="match status" value="1"/>
</dbReference>
<reference evidence="2 3" key="2">
    <citation type="submission" date="2025-05" db="UniProtKB">
        <authorList>
            <consortium name="RefSeq"/>
        </authorList>
    </citation>
    <scope>IDENTIFICATION</scope>
</reference>
<dbReference type="RefSeq" id="XP_015062704.1">
    <property type="nucleotide sequence ID" value="XM_015207218.2"/>
</dbReference>
<dbReference type="RefSeq" id="XP_027769740.1">
    <property type="nucleotide sequence ID" value="XM_027913939.1"/>
</dbReference>
<keyword evidence="1" id="KW-1185">Reference proteome</keyword>
<evidence type="ECO:0000313" key="4">
    <source>
        <dbReference type="RefSeq" id="XP_015062704.1"/>
    </source>
</evidence>
<evidence type="ECO:0000313" key="1">
    <source>
        <dbReference type="Proteomes" id="UP000694930"/>
    </source>
</evidence>
<evidence type="ECO:0000313" key="6">
    <source>
        <dbReference type="RefSeq" id="XP_027769740.1"/>
    </source>
</evidence>
<dbReference type="RefSeq" id="XP_015062703.1">
    <property type="nucleotide sequence ID" value="XM_015207217.2"/>
</dbReference>
<dbReference type="RefSeq" id="XP_015062702.1">
    <property type="nucleotide sequence ID" value="XM_015207216.2"/>
</dbReference>
<accession>A0ABM1V1X6</accession>
<dbReference type="Proteomes" id="UP000694930">
    <property type="component" value="Chromosome 1"/>
</dbReference>
<dbReference type="InterPro" id="IPR004242">
    <property type="entry name" value="Transposase_21"/>
</dbReference>
<proteinExistence type="predicted"/>
<dbReference type="GeneID" id="107008260"/>
<dbReference type="PANTHER" id="PTHR10775:SF190">
    <property type="entry name" value="TNP2-LIKE TRANSPOSON PROTEIN"/>
    <property type="match status" value="1"/>
</dbReference>
<dbReference type="Pfam" id="PF02992">
    <property type="entry name" value="Transposase_21"/>
    <property type="match status" value="1"/>
</dbReference>
<evidence type="ECO:0000313" key="5">
    <source>
        <dbReference type="RefSeq" id="XP_015062705.1"/>
    </source>
</evidence>
<reference evidence="1" key="1">
    <citation type="journal article" date="2014" name="Nat. Genet.">
        <title>The genome of the stress-tolerant wild tomato species Solanum pennellii.</title>
        <authorList>
            <person name="Bolger A."/>
            <person name="Scossa F."/>
            <person name="Bolger M.E."/>
            <person name="Lanz C."/>
            <person name="Maumus F."/>
            <person name="Tohge T."/>
            <person name="Quesneville H."/>
            <person name="Alseekh S."/>
            <person name="Sorensen I."/>
            <person name="Lichtenstein G."/>
            <person name="Fich E.A."/>
            <person name="Conte M."/>
            <person name="Keller H."/>
            <person name="Schneeberger K."/>
            <person name="Schwacke R."/>
            <person name="Ofner I."/>
            <person name="Vrebalov J."/>
            <person name="Xu Y."/>
            <person name="Osorio S."/>
            <person name="Aflitos S.A."/>
            <person name="Schijlen E."/>
            <person name="Jimenez-Gomez J.M."/>
            <person name="Ryngajllo M."/>
            <person name="Kimura S."/>
            <person name="Kumar R."/>
            <person name="Koenig D."/>
            <person name="Headland L.R."/>
            <person name="Maloof J.N."/>
            <person name="Sinha N."/>
            <person name="van Ham R.C."/>
            <person name="Lankhorst R.K."/>
            <person name="Mao L."/>
            <person name="Vogel A."/>
            <person name="Arsova B."/>
            <person name="Panstruga R."/>
            <person name="Fei Z."/>
            <person name="Rose J.K."/>
            <person name="Zamir D."/>
            <person name="Carrari F."/>
            <person name="Giovannoni J.J."/>
            <person name="Weigel D."/>
            <person name="Usadel B."/>
            <person name="Fernie A.R."/>
        </authorList>
    </citation>
    <scope>NUCLEOTIDE SEQUENCE [LARGE SCALE GENOMIC DNA]</scope>
</reference>
<sequence length="326" mass="38251">MVYGVDTYDASRKENFCRRAALLWTINDFLAYANLSGWSTEGALACPLCNKNTPSTRLRYGRKFSYMGVRKFLSSNHKWRSNKRDFDKKVERRSALEVLSGKDVLDQLLTLEDMKFGKIKKKKKYKRSKGIHNWRKKNIFFKIPYWKNNLIRHNLDAMHIDKNVCDNIIRTFVDIEGKTKDNLNARHDLKKMGIRSEFHPTQRDGRWCYPAACYSLFADEKSKVCNFLKMIKVPNDYSSNISRWVKSEDRKNYGLKSHDSHILLEQMLPFAIRGVLPNNVYDAIFELSIFFRKLCSKTLRVDVFNQLAIQISITLSKLEKIFLSTT</sequence>
<dbReference type="RefSeq" id="XP_027769744.1">
    <property type="nucleotide sequence ID" value="XM_027913943.1"/>
</dbReference>
<protein>
    <submittedName>
        <fullName evidence="2 3">Uncharacterized protein LOC107008260</fullName>
    </submittedName>
</protein>
<evidence type="ECO:0000313" key="2">
    <source>
        <dbReference type="RefSeq" id="XP_015062702.1"/>
    </source>
</evidence>
<evidence type="ECO:0000313" key="7">
    <source>
        <dbReference type="RefSeq" id="XP_027769744.1"/>
    </source>
</evidence>
<name>A0ABM1V1X6_SOLPN</name>
<organism evidence="1 7">
    <name type="scientific">Solanum pennellii</name>
    <name type="common">Tomato</name>
    <name type="synonym">Lycopersicon pennellii</name>
    <dbReference type="NCBI Taxonomy" id="28526"/>
    <lineage>
        <taxon>Eukaryota</taxon>
        <taxon>Viridiplantae</taxon>
        <taxon>Streptophyta</taxon>
        <taxon>Embryophyta</taxon>
        <taxon>Tracheophyta</taxon>
        <taxon>Spermatophyta</taxon>
        <taxon>Magnoliopsida</taxon>
        <taxon>eudicotyledons</taxon>
        <taxon>Gunneridae</taxon>
        <taxon>Pentapetalae</taxon>
        <taxon>asterids</taxon>
        <taxon>lamiids</taxon>
        <taxon>Solanales</taxon>
        <taxon>Solanaceae</taxon>
        <taxon>Solanoideae</taxon>
        <taxon>Solaneae</taxon>
        <taxon>Solanum</taxon>
        <taxon>Solanum subgen. Lycopersicon</taxon>
    </lineage>
</organism>
<dbReference type="RefSeq" id="XP_015062705.1">
    <property type="nucleotide sequence ID" value="XM_015207219.2"/>
</dbReference>